<evidence type="ECO:0000313" key="3">
    <source>
        <dbReference type="Proteomes" id="UP000324897"/>
    </source>
</evidence>
<organism evidence="2 3">
    <name type="scientific">Eragrostis curvula</name>
    <name type="common">weeping love grass</name>
    <dbReference type="NCBI Taxonomy" id="38414"/>
    <lineage>
        <taxon>Eukaryota</taxon>
        <taxon>Viridiplantae</taxon>
        <taxon>Streptophyta</taxon>
        <taxon>Embryophyta</taxon>
        <taxon>Tracheophyta</taxon>
        <taxon>Spermatophyta</taxon>
        <taxon>Magnoliopsida</taxon>
        <taxon>Liliopsida</taxon>
        <taxon>Poales</taxon>
        <taxon>Poaceae</taxon>
        <taxon>PACMAD clade</taxon>
        <taxon>Chloridoideae</taxon>
        <taxon>Eragrostideae</taxon>
        <taxon>Eragrostidinae</taxon>
        <taxon>Eragrostis</taxon>
    </lineage>
</organism>
<evidence type="ECO:0008006" key="4">
    <source>
        <dbReference type="Google" id="ProtNLM"/>
    </source>
</evidence>
<dbReference type="EMBL" id="RWGY01000026">
    <property type="protein sequence ID" value="TVU20816.1"/>
    <property type="molecule type" value="Genomic_DNA"/>
</dbReference>
<dbReference type="Gramene" id="TVU20816">
    <property type="protein sequence ID" value="TVU20816"/>
    <property type="gene ID" value="EJB05_30413"/>
</dbReference>
<feature type="signal peptide" evidence="1">
    <location>
        <begin position="1"/>
        <end position="22"/>
    </location>
</feature>
<dbReference type="Proteomes" id="UP000324897">
    <property type="component" value="Unassembled WGS sequence"/>
</dbReference>
<dbReference type="AlphaFoldDB" id="A0A5J9UB88"/>
<reference evidence="2 3" key="1">
    <citation type="journal article" date="2019" name="Sci. Rep.">
        <title>A high-quality genome of Eragrostis curvula grass provides insights into Poaceae evolution and supports new strategies to enhance forage quality.</title>
        <authorList>
            <person name="Carballo J."/>
            <person name="Santos B.A.C.M."/>
            <person name="Zappacosta D."/>
            <person name="Garbus I."/>
            <person name="Selva J.P."/>
            <person name="Gallo C.A."/>
            <person name="Diaz A."/>
            <person name="Albertini E."/>
            <person name="Caccamo M."/>
            <person name="Echenique V."/>
        </authorList>
    </citation>
    <scope>NUCLEOTIDE SEQUENCE [LARGE SCALE GENOMIC DNA]</scope>
    <source>
        <strain evidence="3">cv. Victoria</strain>
        <tissue evidence="2">Leaf</tissue>
    </source>
</reference>
<comment type="caution">
    <text evidence="2">The sequence shown here is derived from an EMBL/GenBank/DDBJ whole genome shotgun (WGS) entry which is preliminary data.</text>
</comment>
<evidence type="ECO:0000256" key="1">
    <source>
        <dbReference type="SAM" id="SignalP"/>
    </source>
</evidence>
<name>A0A5J9UB88_9POAL</name>
<keyword evidence="3" id="KW-1185">Reference proteome</keyword>
<sequence>VMPLSCAAVVPGVSLLFPFCLQLQFLDPLVVACINLTTYHISGVIQLFLVGCICGDSESSMVATDGAHRWILGSRLLVFAILRRCKALATMVPSSSSMKNTLENVEDLLVILCFSWAASVKVLPTCNIS</sequence>
<gene>
    <name evidence="2" type="ORF">EJB05_30413</name>
</gene>
<keyword evidence="1" id="KW-0732">Signal</keyword>
<accession>A0A5J9UB88</accession>
<protein>
    <recommendedName>
        <fullName evidence="4">Secreted protein</fullName>
    </recommendedName>
</protein>
<feature type="non-terminal residue" evidence="2">
    <location>
        <position position="1"/>
    </location>
</feature>
<feature type="chain" id="PRO_5023884681" description="Secreted protein" evidence="1">
    <location>
        <begin position="23"/>
        <end position="129"/>
    </location>
</feature>
<proteinExistence type="predicted"/>
<evidence type="ECO:0000313" key="2">
    <source>
        <dbReference type="EMBL" id="TVU20816.1"/>
    </source>
</evidence>